<feature type="region of interest" description="Disordered" evidence="1">
    <location>
        <begin position="1"/>
        <end position="21"/>
    </location>
</feature>
<evidence type="ECO:0000313" key="3">
    <source>
        <dbReference type="Proteomes" id="UP000240493"/>
    </source>
</evidence>
<reference evidence="2 3" key="1">
    <citation type="submission" date="2016-07" db="EMBL/GenBank/DDBJ databases">
        <title>Multiple horizontal gene transfer events from other fungi enriched the ability of initially mycotrophic Trichoderma (Ascomycota) to feed on dead plant biomass.</title>
        <authorList>
            <consortium name="DOE Joint Genome Institute"/>
            <person name="Aerts A."/>
            <person name="Atanasova L."/>
            <person name="Chenthamara K."/>
            <person name="Zhang J."/>
            <person name="Grujic M."/>
            <person name="Henrissat B."/>
            <person name="Kuo A."/>
            <person name="Salamov A."/>
            <person name="Lipzen A."/>
            <person name="Labutti K."/>
            <person name="Barry K."/>
            <person name="Miao Y."/>
            <person name="Rahimi M.J."/>
            <person name="Shen Q."/>
            <person name="Grigoriev I.V."/>
            <person name="Kubicek C.P."/>
            <person name="Druzhinina I.S."/>
        </authorList>
    </citation>
    <scope>NUCLEOTIDE SEQUENCE [LARGE SCALE GENOMIC DNA]</scope>
    <source>
        <strain evidence="2 3">CBS 433.97</strain>
    </source>
</reference>
<evidence type="ECO:0000256" key="1">
    <source>
        <dbReference type="SAM" id="MobiDB-lite"/>
    </source>
</evidence>
<dbReference type="Proteomes" id="UP000240493">
    <property type="component" value="Unassembled WGS sequence"/>
</dbReference>
<feature type="compositionally biased region" description="Acidic residues" evidence="1">
    <location>
        <begin position="163"/>
        <end position="179"/>
    </location>
</feature>
<dbReference type="EMBL" id="KZ679259">
    <property type="protein sequence ID" value="PTB43449.1"/>
    <property type="molecule type" value="Genomic_DNA"/>
</dbReference>
<feature type="compositionally biased region" description="Basic and acidic residues" evidence="1">
    <location>
        <begin position="1"/>
        <end position="16"/>
    </location>
</feature>
<gene>
    <name evidence="2" type="ORF">M441DRAFT_372822</name>
</gene>
<dbReference type="AlphaFoldDB" id="A0A2T3ZF84"/>
<evidence type="ECO:0000313" key="2">
    <source>
        <dbReference type="EMBL" id="PTB43449.1"/>
    </source>
</evidence>
<sequence>MSNHEEEGAESAERGTRTIPVKLGEGTIEEIQLCLRFSAPEGTSEGLLKTANEDMQRLSLKEANKGSFKSGGLYNDTDENVSMTIQGLNRPSFQPTRRLGDGLEFECSGKLASQYQRFAFNSYENEGDCDEYITQIAAEELEEDDVEEPEIVSGSTVSLGGADDFENIDEESAAEDEDVGDARMPRLQG</sequence>
<keyword evidence="3" id="KW-1185">Reference proteome</keyword>
<name>A0A2T3ZF84_TRIA4</name>
<organism evidence="2 3">
    <name type="scientific">Trichoderma asperellum (strain ATCC 204424 / CBS 433.97 / NBRC 101777)</name>
    <dbReference type="NCBI Taxonomy" id="1042311"/>
    <lineage>
        <taxon>Eukaryota</taxon>
        <taxon>Fungi</taxon>
        <taxon>Dikarya</taxon>
        <taxon>Ascomycota</taxon>
        <taxon>Pezizomycotina</taxon>
        <taxon>Sordariomycetes</taxon>
        <taxon>Hypocreomycetidae</taxon>
        <taxon>Hypocreales</taxon>
        <taxon>Hypocreaceae</taxon>
        <taxon>Trichoderma</taxon>
    </lineage>
</organism>
<feature type="region of interest" description="Disordered" evidence="1">
    <location>
        <begin position="142"/>
        <end position="189"/>
    </location>
</feature>
<proteinExistence type="predicted"/>
<dbReference type="OrthoDB" id="4896181at2759"/>
<protein>
    <submittedName>
        <fullName evidence="2">Uncharacterized protein</fullName>
    </submittedName>
</protein>
<accession>A0A2T3ZF84</accession>
<feature type="compositionally biased region" description="Basic and acidic residues" evidence="1">
    <location>
        <begin position="180"/>
        <end position="189"/>
    </location>
</feature>